<reference evidence="7 8" key="1">
    <citation type="submission" date="2019-05" db="EMBL/GenBank/DDBJ databases">
        <authorList>
            <person name="Lee S.D."/>
        </authorList>
    </citation>
    <scope>NUCLEOTIDE SEQUENCE [LARGE SCALE GENOMIC DNA]</scope>
    <source>
        <strain evidence="7 8">C5-26</strain>
    </source>
</reference>
<dbReference type="PROSITE" id="PS00211">
    <property type="entry name" value="ABC_TRANSPORTER_1"/>
    <property type="match status" value="1"/>
</dbReference>
<reference evidence="7 8" key="2">
    <citation type="submission" date="2019-08" db="EMBL/GenBank/DDBJ databases">
        <title>Jejuicoccus antrihumi gen. nov., sp. nov., a new member of the family Dermacoccaceae isolated from a cave.</title>
        <authorList>
            <person name="Schumann P."/>
            <person name="Kim I.S."/>
        </authorList>
    </citation>
    <scope>NUCLEOTIDE SEQUENCE [LARGE SCALE GENOMIC DNA]</scope>
    <source>
        <strain evidence="7 8">C5-26</strain>
    </source>
</reference>
<dbReference type="GO" id="GO:0016887">
    <property type="term" value="F:ATP hydrolysis activity"/>
    <property type="evidence" value="ECO:0007669"/>
    <property type="project" value="InterPro"/>
</dbReference>
<evidence type="ECO:0000256" key="5">
    <source>
        <dbReference type="ARBA" id="ARBA00023251"/>
    </source>
</evidence>
<dbReference type="PANTHER" id="PTHR42711:SF17">
    <property type="entry name" value="ABC TRANSPORTER ATP-BINDING PROTEIN"/>
    <property type="match status" value="1"/>
</dbReference>
<dbReference type="AlphaFoldDB" id="A0A563E318"/>
<dbReference type="GO" id="GO:0005524">
    <property type="term" value="F:ATP binding"/>
    <property type="evidence" value="ECO:0007669"/>
    <property type="project" value="UniProtKB-KW"/>
</dbReference>
<sequence length="308" mass="32994">MAKTQNCPISRSGSISLRRVAKSYAGRAAVYPLDLDFRRGEAVALLGPNGAGKSTAIGMMLGLVTPDCGDVRVAGRSPREAIAGGYIAAMLQDSGMMPGVRVAELVRLGERLYPHPIPTNEALDLAGLSDERKRRVDRLSGGQAQRLRFALAIVANPEVLVLDEPTRALDVQGRAGFWDSMRTFAAAGRTVLFATHYLDEVDENAERVVVIARGRIVADGSPAEIRKRTGVSVVRVTVPDGHTGLDCIDGSVCVDVRGERVTIKTTDPDATVRAIVTGPRPWHDLEVGQQSLDDSFLALTQAPDTQDS</sequence>
<accession>A0A563E318</accession>
<dbReference type="PANTHER" id="PTHR42711">
    <property type="entry name" value="ABC TRANSPORTER ATP-BINDING PROTEIN"/>
    <property type="match status" value="1"/>
</dbReference>
<keyword evidence="2" id="KW-0813">Transport</keyword>
<evidence type="ECO:0000259" key="6">
    <source>
        <dbReference type="PROSITE" id="PS50893"/>
    </source>
</evidence>
<evidence type="ECO:0000256" key="2">
    <source>
        <dbReference type="ARBA" id="ARBA00022448"/>
    </source>
</evidence>
<dbReference type="SMART" id="SM00382">
    <property type="entry name" value="AAA"/>
    <property type="match status" value="1"/>
</dbReference>
<dbReference type="InterPro" id="IPR003439">
    <property type="entry name" value="ABC_transporter-like_ATP-bd"/>
</dbReference>
<dbReference type="OrthoDB" id="9804819at2"/>
<dbReference type="PROSITE" id="PS50893">
    <property type="entry name" value="ABC_TRANSPORTER_2"/>
    <property type="match status" value="1"/>
</dbReference>
<dbReference type="CDD" id="cd03230">
    <property type="entry name" value="ABC_DR_subfamily_A"/>
    <property type="match status" value="1"/>
</dbReference>
<evidence type="ECO:0000256" key="3">
    <source>
        <dbReference type="ARBA" id="ARBA00022741"/>
    </source>
</evidence>
<keyword evidence="3" id="KW-0547">Nucleotide-binding</keyword>
<keyword evidence="8" id="KW-1185">Reference proteome</keyword>
<dbReference type="InterPro" id="IPR017871">
    <property type="entry name" value="ABC_transporter-like_CS"/>
</dbReference>
<gene>
    <name evidence="7" type="ORF">FGL98_07620</name>
</gene>
<dbReference type="EMBL" id="VCQV01000008">
    <property type="protein sequence ID" value="TWP36927.1"/>
    <property type="molecule type" value="Genomic_DNA"/>
</dbReference>
<dbReference type="GO" id="GO:0005886">
    <property type="term" value="C:plasma membrane"/>
    <property type="evidence" value="ECO:0007669"/>
    <property type="project" value="UniProtKB-SubCell"/>
</dbReference>
<comment type="subcellular location">
    <subcellularLocation>
        <location evidence="1">Cell membrane</location>
        <topology evidence="1">Peripheral membrane protein</topology>
    </subcellularLocation>
</comment>
<organism evidence="7 8">
    <name type="scientific">Leekyejoonella antrihumi</name>
    <dbReference type="NCBI Taxonomy" id="1660198"/>
    <lineage>
        <taxon>Bacteria</taxon>
        <taxon>Bacillati</taxon>
        <taxon>Actinomycetota</taxon>
        <taxon>Actinomycetes</taxon>
        <taxon>Micrococcales</taxon>
        <taxon>Dermacoccaceae</taxon>
        <taxon>Leekyejoonella</taxon>
    </lineage>
</organism>
<dbReference type="InterPro" id="IPR027417">
    <property type="entry name" value="P-loop_NTPase"/>
</dbReference>
<keyword evidence="4 7" id="KW-0067">ATP-binding</keyword>
<evidence type="ECO:0000313" key="8">
    <source>
        <dbReference type="Proteomes" id="UP000320244"/>
    </source>
</evidence>
<evidence type="ECO:0000256" key="1">
    <source>
        <dbReference type="ARBA" id="ARBA00004202"/>
    </source>
</evidence>
<proteinExistence type="predicted"/>
<dbReference type="Gene3D" id="3.40.50.300">
    <property type="entry name" value="P-loop containing nucleotide triphosphate hydrolases"/>
    <property type="match status" value="1"/>
</dbReference>
<evidence type="ECO:0000256" key="4">
    <source>
        <dbReference type="ARBA" id="ARBA00022840"/>
    </source>
</evidence>
<protein>
    <submittedName>
        <fullName evidence="7">ABC transporter ATP-binding protein</fullName>
    </submittedName>
</protein>
<dbReference type="Pfam" id="PF00005">
    <property type="entry name" value="ABC_tran"/>
    <property type="match status" value="1"/>
</dbReference>
<name>A0A563E318_9MICO</name>
<keyword evidence="5" id="KW-0046">Antibiotic resistance</keyword>
<feature type="domain" description="ABC transporter" evidence="6">
    <location>
        <begin position="15"/>
        <end position="238"/>
    </location>
</feature>
<dbReference type="InterPro" id="IPR050763">
    <property type="entry name" value="ABC_transporter_ATP-binding"/>
</dbReference>
<dbReference type="Proteomes" id="UP000320244">
    <property type="component" value="Unassembled WGS sequence"/>
</dbReference>
<evidence type="ECO:0000313" key="7">
    <source>
        <dbReference type="EMBL" id="TWP36927.1"/>
    </source>
</evidence>
<comment type="caution">
    <text evidence="7">The sequence shown here is derived from an EMBL/GenBank/DDBJ whole genome shotgun (WGS) entry which is preliminary data.</text>
</comment>
<dbReference type="GO" id="GO:0046677">
    <property type="term" value="P:response to antibiotic"/>
    <property type="evidence" value="ECO:0007669"/>
    <property type="project" value="UniProtKB-KW"/>
</dbReference>
<dbReference type="InterPro" id="IPR003593">
    <property type="entry name" value="AAA+_ATPase"/>
</dbReference>
<dbReference type="SUPFAM" id="SSF52540">
    <property type="entry name" value="P-loop containing nucleoside triphosphate hydrolases"/>
    <property type="match status" value="1"/>
</dbReference>